<dbReference type="AlphaFoldDB" id="A0A0S4QH60"/>
<evidence type="ECO:0000313" key="10">
    <source>
        <dbReference type="Proteomes" id="UP000198802"/>
    </source>
</evidence>
<feature type="transmembrane region" description="Helical" evidence="7">
    <location>
        <begin position="299"/>
        <end position="322"/>
    </location>
</feature>
<dbReference type="PROSITE" id="PS50850">
    <property type="entry name" value="MFS"/>
    <property type="match status" value="1"/>
</dbReference>
<organism evidence="9 10">
    <name type="scientific">Parafrankia irregularis</name>
    <dbReference type="NCBI Taxonomy" id="795642"/>
    <lineage>
        <taxon>Bacteria</taxon>
        <taxon>Bacillati</taxon>
        <taxon>Actinomycetota</taxon>
        <taxon>Actinomycetes</taxon>
        <taxon>Frankiales</taxon>
        <taxon>Frankiaceae</taxon>
        <taxon>Parafrankia</taxon>
    </lineage>
</organism>
<feature type="transmembrane region" description="Helical" evidence="7">
    <location>
        <begin position="36"/>
        <end position="59"/>
    </location>
</feature>
<feature type="transmembrane region" description="Helical" evidence="7">
    <location>
        <begin position="431"/>
        <end position="450"/>
    </location>
</feature>
<sequence>MRPALPFVHPAPSFVRRAAGHRADLGRPEHIQRVRWLVLVVLCANLALIALDATILNVALPTLRAPGADGGLSASVRQLQWINEGYIIVFAGLLLTTGSLGDRFGRARLLTCGLAAFAAGSLLSALASSPDQLVAGRCVMGLGAALIMPATLSILSNVFTDDRERRVAVGIWSGVSAIGSVSGPLIGGLLLSRFWWGSVFLVNLPIVAVVLVLVFLYVPESRDPAARPLDPFGAALSILTLVALLFAIIEAPTHGWLSPAVLAAFAVSAVLLAVFIAWEFRTGAPMLDLGFFRDPRFSVASLAIALTFFGMYGTSFILTQYLQDVLGLTPLGAGALVAPQAVVFFLVATRVATPLAERAGARAVITAGLGTLSVFFAALALCDSGTSLGVVIAITCGVGVGMGLTLGPATSSIMSSVPRERAGVGSAMNDTTRQVGGALGVAVLGTILSSRPTNDESVTTVARAPSLSGLHAAALTAGIVVACAIPLVARYLPARQRAHPRTHLMRDAHGQSSAE</sequence>
<proteinExistence type="predicted"/>
<dbReference type="RefSeq" id="WP_165615489.1">
    <property type="nucleotide sequence ID" value="NZ_FAOZ01000003.1"/>
</dbReference>
<evidence type="ECO:0000256" key="2">
    <source>
        <dbReference type="ARBA" id="ARBA00022448"/>
    </source>
</evidence>
<evidence type="ECO:0000256" key="5">
    <source>
        <dbReference type="ARBA" id="ARBA00022989"/>
    </source>
</evidence>
<feature type="transmembrane region" description="Helical" evidence="7">
    <location>
        <begin position="255"/>
        <end position="278"/>
    </location>
</feature>
<keyword evidence="5 7" id="KW-1133">Transmembrane helix</keyword>
<comment type="subcellular location">
    <subcellularLocation>
        <location evidence="1">Cell membrane</location>
        <topology evidence="1">Multi-pass membrane protein</topology>
    </subcellularLocation>
</comment>
<dbReference type="GO" id="GO:0022857">
    <property type="term" value="F:transmembrane transporter activity"/>
    <property type="evidence" value="ECO:0007669"/>
    <property type="project" value="InterPro"/>
</dbReference>
<keyword evidence="4 7" id="KW-0812">Transmembrane</keyword>
<dbReference type="InterPro" id="IPR004638">
    <property type="entry name" value="EmrB-like"/>
</dbReference>
<dbReference type="GO" id="GO:0005886">
    <property type="term" value="C:plasma membrane"/>
    <property type="evidence" value="ECO:0007669"/>
    <property type="project" value="UniProtKB-SubCell"/>
</dbReference>
<dbReference type="PANTHER" id="PTHR42718">
    <property type="entry name" value="MAJOR FACILITATOR SUPERFAMILY MULTIDRUG TRANSPORTER MFSC"/>
    <property type="match status" value="1"/>
</dbReference>
<dbReference type="PANTHER" id="PTHR42718:SF42">
    <property type="entry name" value="EXPORT PROTEIN"/>
    <property type="match status" value="1"/>
</dbReference>
<dbReference type="Gene3D" id="1.20.1720.10">
    <property type="entry name" value="Multidrug resistance protein D"/>
    <property type="match status" value="1"/>
</dbReference>
<dbReference type="PRINTS" id="PR01036">
    <property type="entry name" value="TCRTETB"/>
</dbReference>
<keyword evidence="6 7" id="KW-0472">Membrane</keyword>
<evidence type="ECO:0000256" key="1">
    <source>
        <dbReference type="ARBA" id="ARBA00004651"/>
    </source>
</evidence>
<dbReference type="InterPro" id="IPR020846">
    <property type="entry name" value="MFS_dom"/>
</dbReference>
<dbReference type="InterPro" id="IPR036259">
    <property type="entry name" value="MFS_trans_sf"/>
</dbReference>
<name>A0A0S4QH60_9ACTN</name>
<dbReference type="CDD" id="cd17321">
    <property type="entry name" value="MFS_MMR_MDR_like"/>
    <property type="match status" value="1"/>
</dbReference>
<feature type="transmembrane region" description="Helical" evidence="7">
    <location>
        <begin position="229"/>
        <end position="249"/>
    </location>
</feature>
<dbReference type="EMBL" id="FAOZ01000003">
    <property type="protein sequence ID" value="CUU54820.1"/>
    <property type="molecule type" value="Genomic_DNA"/>
</dbReference>
<feature type="transmembrane region" description="Helical" evidence="7">
    <location>
        <begin position="167"/>
        <end position="188"/>
    </location>
</feature>
<dbReference type="Pfam" id="PF07690">
    <property type="entry name" value="MFS_1"/>
    <property type="match status" value="1"/>
</dbReference>
<evidence type="ECO:0000256" key="4">
    <source>
        <dbReference type="ARBA" id="ARBA00022692"/>
    </source>
</evidence>
<feature type="transmembrane region" description="Helical" evidence="7">
    <location>
        <begin position="194"/>
        <end position="217"/>
    </location>
</feature>
<reference evidence="10" key="1">
    <citation type="submission" date="2015-11" db="EMBL/GenBank/DDBJ databases">
        <authorList>
            <person name="Varghese N."/>
        </authorList>
    </citation>
    <scope>NUCLEOTIDE SEQUENCE [LARGE SCALE GENOMIC DNA]</scope>
    <source>
        <strain evidence="10">DSM 45899</strain>
    </source>
</reference>
<accession>A0A0S4QH60</accession>
<dbReference type="NCBIfam" id="TIGR00711">
    <property type="entry name" value="efflux_EmrB"/>
    <property type="match status" value="1"/>
</dbReference>
<feature type="transmembrane region" description="Helical" evidence="7">
    <location>
        <begin position="387"/>
        <end position="410"/>
    </location>
</feature>
<keyword evidence="3" id="KW-1003">Cell membrane</keyword>
<feature type="transmembrane region" description="Helical" evidence="7">
    <location>
        <begin position="328"/>
        <end position="348"/>
    </location>
</feature>
<keyword evidence="2" id="KW-0813">Transport</keyword>
<dbReference type="InterPro" id="IPR011701">
    <property type="entry name" value="MFS"/>
</dbReference>
<evidence type="ECO:0000256" key="7">
    <source>
        <dbReference type="SAM" id="Phobius"/>
    </source>
</evidence>
<dbReference type="Proteomes" id="UP000198802">
    <property type="component" value="Unassembled WGS sequence"/>
</dbReference>
<evidence type="ECO:0000256" key="6">
    <source>
        <dbReference type="ARBA" id="ARBA00023136"/>
    </source>
</evidence>
<feature type="transmembrane region" description="Helical" evidence="7">
    <location>
        <begin position="134"/>
        <end position="155"/>
    </location>
</feature>
<keyword evidence="10" id="KW-1185">Reference proteome</keyword>
<dbReference type="Gene3D" id="1.20.1250.20">
    <property type="entry name" value="MFS general substrate transporter like domains"/>
    <property type="match status" value="1"/>
</dbReference>
<protein>
    <submittedName>
        <fullName evidence="9">Drug resistance transporter, EmrB/QacA subfamily</fullName>
    </submittedName>
</protein>
<dbReference type="SUPFAM" id="SSF103473">
    <property type="entry name" value="MFS general substrate transporter"/>
    <property type="match status" value="1"/>
</dbReference>
<gene>
    <name evidence="9" type="ORF">Ga0074812_103310</name>
</gene>
<feature type="transmembrane region" description="Helical" evidence="7">
    <location>
        <begin position="360"/>
        <end position="381"/>
    </location>
</feature>
<feature type="transmembrane region" description="Helical" evidence="7">
    <location>
        <begin position="470"/>
        <end position="492"/>
    </location>
</feature>
<feature type="transmembrane region" description="Helical" evidence="7">
    <location>
        <begin position="109"/>
        <end position="128"/>
    </location>
</feature>
<evidence type="ECO:0000313" key="9">
    <source>
        <dbReference type="EMBL" id="CUU54820.1"/>
    </source>
</evidence>
<evidence type="ECO:0000259" key="8">
    <source>
        <dbReference type="PROSITE" id="PS50850"/>
    </source>
</evidence>
<feature type="transmembrane region" description="Helical" evidence="7">
    <location>
        <begin position="79"/>
        <end position="97"/>
    </location>
</feature>
<evidence type="ECO:0000256" key="3">
    <source>
        <dbReference type="ARBA" id="ARBA00022475"/>
    </source>
</evidence>
<feature type="domain" description="Major facilitator superfamily (MFS) profile" evidence="8">
    <location>
        <begin position="38"/>
        <end position="496"/>
    </location>
</feature>